<organism evidence="2 3">
    <name type="scientific">Undibacterium baiyunense</name>
    <dbReference type="NCBI Taxonomy" id="2828731"/>
    <lineage>
        <taxon>Bacteria</taxon>
        <taxon>Pseudomonadati</taxon>
        <taxon>Pseudomonadota</taxon>
        <taxon>Betaproteobacteria</taxon>
        <taxon>Burkholderiales</taxon>
        <taxon>Oxalobacteraceae</taxon>
        <taxon>Undibacterium</taxon>
    </lineage>
</organism>
<sequence length="172" mass="19080">MVTKCIIAFAAFYHVIATVAAMMSVFHFSRVIRGDEISQPLWRKIFSWGETHLWISGALLIVAGIYQSSLSEYLNNPKLWTKVSLVLIWGVTSFMIQKTMRTASVARRNLMFGISTGSLLYGSFLGVAKPLDYGVLPFPVFLMGYVATIAFCTLAVHRLFAPAIYSSPSGKI</sequence>
<comment type="caution">
    <text evidence="2">The sequence shown here is derived from an EMBL/GenBank/DDBJ whole genome shotgun (WGS) entry which is preliminary data.</text>
</comment>
<feature type="transmembrane region" description="Helical" evidence="1">
    <location>
        <begin position="140"/>
        <end position="161"/>
    </location>
</feature>
<dbReference type="Proteomes" id="UP000680158">
    <property type="component" value="Unassembled WGS sequence"/>
</dbReference>
<evidence type="ECO:0000313" key="2">
    <source>
        <dbReference type="EMBL" id="MBR7745203.1"/>
    </source>
</evidence>
<feature type="transmembrane region" description="Helical" evidence="1">
    <location>
        <begin position="46"/>
        <end position="67"/>
    </location>
</feature>
<evidence type="ECO:0000256" key="1">
    <source>
        <dbReference type="SAM" id="Phobius"/>
    </source>
</evidence>
<proteinExistence type="predicted"/>
<name>A0A941DCM9_9BURK</name>
<feature type="transmembrane region" description="Helical" evidence="1">
    <location>
        <begin position="6"/>
        <end position="26"/>
    </location>
</feature>
<keyword evidence="1" id="KW-0472">Membrane</keyword>
<reference evidence="2 3" key="1">
    <citation type="submission" date="2021-04" db="EMBL/GenBank/DDBJ databases">
        <title>novel species isolated from subtropical streams in China.</title>
        <authorList>
            <person name="Lu H."/>
        </authorList>
    </citation>
    <scope>NUCLEOTIDE SEQUENCE [LARGE SCALE GENOMIC DNA]</scope>
    <source>
        <strain evidence="2 3">BYS107W</strain>
    </source>
</reference>
<dbReference type="AlphaFoldDB" id="A0A941DCM9"/>
<feature type="transmembrane region" description="Helical" evidence="1">
    <location>
        <begin position="109"/>
        <end position="128"/>
    </location>
</feature>
<keyword evidence="3" id="KW-1185">Reference proteome</keyword>
<gene>
    <name evidence="2" type="ORF">KDM92_01305</name>
</gene>
<protein>
    <submittedName>
        <fullName evidence="2">Uncharacterized protein</fullName>
    </submittedName>
</protein>
<accession>A0A941DCM9</accession>
<dbReference type="EMBL" id="JAGSPM010000001">
    <property type="protein sequence ID" value="MBR7745203.1"/>
    <property type="molecule type" value="Genomic_DNA"/>
</dbReference>
<evidence type="ECO:0000313" key="3">
    <source>
        <dbReference type="Proteomes" id="UP000680158"/>
    </source>
</evidence>
<dbReference type="RefSeq" id="WP_212682659.1">
    <property type="nucleotide sequence ID" value="NZ_JAGSPM010000001.1"/>
</dbReference>
<keyword evidence="1" id="KW-0812">Transmembrane</keyword>
<keyword evidence="1" id="KW-1133">Transmembrane helix</keyword>
<feature type="transmembrane region" description="Helical" evidence="1">
    <location>
        <begin position="79"/>
        <end position="97"/>
    </location>
</feature>